<dbReference type="PANTHER" id="PTHR33055">
    <property type="entry name" value="TRANSPOSASE FOR INSERTION SEQUENCE ELEMENT IS1111A"/>
    <property type="match status" value="1"/>
</dbReference>
<keyword evidence="7" id="KW-1185">Reference proteome</keyword>
<gene>
    <name evidence="5" type="ORF">RT717_01770</name>
    <name evidence="6" type="ORF">RT717_07240</name>
    <name evidence="3" type="ORF">RT717_19625</name>
    <name evidence="4" type="ORF">RT717_24215</name>
</gene>
<feature type="domain" description="Transposase IS110-like N-terminal" evidence="1">
    <location>
        <begin position="17"/>
        <end position="163"/>
    </location>
</feature>
<dbReference type="Pfam" id="PF02371">
    <property type="entry name" value="Transposase_20"/>
    <property type="match status" value="1"/>
</dbReference>
<evidence type="ECO:0000313" key="6">
    <source>
        <dbReference type="EMBL" id="WOK08430.1"/>
    </source>
</evidence>
<dbReference type="InterPro" id="IPR002525">
    <property type="entry name" value="Transp_IS110-like_N"/>
</dbReference>
<accession>A0ABZ0IQM3</accession>
<dbReference type="EMBL" id="CP136051">
    <property type="protein sequence ID" value="WOK07348.1"/>
    <property type="molecule type" value="Genomic_DNA"/>
</dbReference>
<dbReference type="InterPro" id="IPR003346">
    <property type="entry name" value="Transposase_20"/>
</dbReference>
<evidence type="ECO:0000259" key="1">
    <source>
        <dbReference type="Pfam" id="PF01548"/>
    </source>
</evidence>
<dbReference type="Proteomes" id="UP001302349">
    <property type="component" value="Chromosome"/>
</dbReference>
<dbReference type="NCBIfam" id="NF033542">
    <property type="entry name" value="transpos_IS110"/>
    <property type="match status" value="1"/>
</dbReference>
<dbReference type="RefSeq" id="WP_317488055.1">
    <property type="nucleotide sequence ID" value="NZ_CP136051.1"/>
</dbReference>
<evidence type="ECO:0000313" key="4">
    <source>
        <dbReference type="EMBL" id="WOK06186.1"/>
    </source>
</evidence>
<name>A0ABZ0IQM3_9BACT</name>
<evidence type="ECO:0000313" key="5">
    <source>
        <dbReference type="EMBL" id="WOK07348.1"/>
    </source>
</evidence>
<organism evidence="5 7">
    <name type="scientific">Imperialibacter roseus</name>
    <dbReference type="NCBI Taxonomy" id="1324217"/>
    <lineage>
        <taxon>Bacteria</taxon>
        <taxon>Pseudomonadati</taxon>
        <taxon>Bacteroidota</taxon>
        <taxon>Cytophagia</taxon>
        <taxon>Cytophagales</taxon>
        <taxon>Flammeovirgaceae</taxon>
        <taxon>Imperialibacter</taxon>
    </lineage>
</organism>
<protein>
    <submittedName>
        <fullName evidence="5">IS110 family transposase</fullName>
    </submittedName>
</protein>
<proteinExistence type="predicted"/>
<feature type="domain" description="Transposase IS116/IS110/IS902 C-terminal" evidence="2">
    <location>
        <begin position="236"/>
        <end position="319"/>
    </location>
</feature>
<dbReference type="Pfam" id="PF01548">
    <property type="entry name" value="DEDD_Tnp_IS110"/>
    <property type="match status" value="1"/>
</dbReference>
<dbReference type="EMBL" id="CP136051">
    <property type="protein sequence ID" value="WOK08430.1"/>
    <property type="molecule type" value="Genomic_DNA"/>
</dbReference>
<dbReference type="PANTHER" id="PTHR33055:SF13">
    <property type="entry name" value="TRANSPOSASE"/>
    <property type="match status" value="1"/>
</dbReference>
<reference evidence="5 7" key="1">
    <citation type="journal article" date="2023" name="Microbiol. Resour. Announc.">
        <title>Complete Genome Sequence of Imperialibacter roseus strain P4T.</title>
        <authorList>
            <person name="Tizabi D.R."/>
            <person name="Bachvaroff T."/>
            <person name="Hill R.T."/>
        </authorList>
    </citation>
    <scope>NUCLEOTIDE SEQUENCE [LARGE SCALE GENOMIC DNA]</scope>
    <source>
        <strain evidence="5 7">P4T</strain>
    </source>
</reference>
<sequence length="359" mass="40644">MKGKSKELNFEGQKVFVGIDVHLTSWKVTILLEQLTHKTFSQDPRAETLASYLRRTFPGAEYYSAYEAGFCGYSVHRSLEACGIHNIVVNPADIPTTDKEKKQKEDSRDSRKIARCLRTGELEAIHVPDRAIEELRGLVRYRKTLVKEISRNKTRVKASLHFYGIEIPAELDSASRHWSANFSKWLATIRLSTDYGHTVIADTVDTVDHLRSTLLKINKQLRTIAKSEAYAHKINCLKSIPGVGLVVSMTLLTELEQINRFKNLDKLCAYIGLIPSTNSSGDKDRTGSITPRSNKPLRGVLIESAWVASRIDPALALAYSNLCKRMKPNRAIIRIAKKLLNRIRFVLKNETEYEYAVVK</sequence>
<dbReference type="InterPro" id="IPR047650">
    <property type="entry name" value="Transpos_IS110"/>
</dbReference>
<evidence type="ECO:0000313" key="7">
    <source>
        <dbReference type="Proteomes" id="UP001302349"/>
    </source>
</evidence>
<dbReference type="EMBL" id="CP136051">
    <property type="protein sequence ID" value="WOK06186.1"/>
    <property type="molecule type" value="Genomic_DNA"/>
</dbReference>
<evidence type="ECO:0000259" key="2">
    <source>
        <dbReference type="Pfam" id="PF02371"/>
    </source>
</evidence>
<dbReference type="EMBL" id="CP136051">
    <property type="protein sequence ID" value="WOK05294.1"/>
    <property type="molecule type" value="Genomic_DNA"/>
</dbReference>
<evidence type="ECO:0000313" key="3">
    <source>
        <dbReference type="EMBL" id="WOK05294.1"/>
    </source>
</evidence>